<reference evidence="1 2" key="1">
    <citation type="submission" date="2024-01" db="EMBL/GenBank/DDBJ databases">
        <title>The genomes of 5 underutilized Papilionoideae crops provide insights into root nodulation and disease resistanc.</title>
        <authorList>
            <person name="Jiang F."/>
        </authorList>
    </citation>
    <scope>NUCLEOTIDE SEQUENCE [LARGE SCALE GENOMIC DNA]</scope>
    <source>
        <strain evidence="1">LVBAO_FW01</strain>
        <tissue evidence="1">Leaves</tissue>
    </source>
</reference>
<dbReference type="Proteomes" id="UP001367508">
    <property type="component" value="Unassembled WGS sequence"/>
</dbReference>
<comment type="caution">
    <text evidence="1">The sequence shown here is derived from an EMBL/GenBank/DDBJ whole genome shotgun (WGS) entry which is preliminary data.</text>
</comment>
<organism evidence="1 2">
    <name type="scientific">Canavalia gladiata</name>
    <name type="common">Sword bean</name>
    <name type="synonym">Dolichos gladiatus</name>
    <dbReference type="NCBI Taxonomy" id="3824"/>
    <lineage>
        <taxon>Eukaryota</taxon>
        <taxon>Viridiplantae</taxon>
        <taxon>Streptophyta</taxon>
        <taxon>Embryophyta</taxon>
        <taxon>Tracheophyta</taxon>
        <taxon>Spermatophyta</taxon>
        <taxon>Magnoliopsida</taxon>
        <taxon>eudicotyledons</taxon>
        <taxon>Gunneridae</taxon>
        <taxon>Pentapetalae</taxon>
        <taxon>rosids</taxon>
        <taxon>fabids</taxon>
        <taxon>Fabales</taxon>
        <taxon>Fabaceae</taxon>
        <taxon>Papilionoideae</taxon>
        <taxon>50 kb inversion clade</taxon>
        <taxon>NPAAA clade</taxon>
        <taxon>indigoferoid/millettioid clade</taxon>
        <taxon>Phaseoleae</taxon>
        <taxon>Canavalia</taxon>
    </lineage>
</organism>
<evidence type="ECO:0000313" key="2">
    <source>
        <dbReference type="Proteomes" id="UP001367508"/>
    </source>
</evidence>
<dbReference type="EMBL" id="JAYMYQ010000009">
    <property type="protein sequence ID" value="KAK7312870.1"/>
    <property type="molecule type" value="Genomic_DNA"/>
</dbReference>
<protein>
    <submittedName>
        <fullName evidence="1">Uncharacterized protein</fullName>
    </submittedName>
</protein>
<evidence type="ECO:0000313" key="1">
    <source>
        <dbReference type="EMBL" id="KAK7312870.1"/>
    </source>
</evidence>
<name>A0AAN9K8H7_CANGL</name>
<gene>
    <name evidence="1" type="ORF">VNO77_37074</name>
</gene>
<sequence>MSFNLSLLEGNPHNCEAIGPSTVLYAMRNQYESTAIGPSSPFSSLPATYPSSLINFGPKDNGFSGFSRNLDFGTEFMAKLWAMMTALYLACKRKIRKI</sequence>
<keyword evidence="2" id="KW-1185">Reference proteome</keyword>
<proteinExistence type="predicted"/>
<accession>A0AAN9K8H7</accession>
<dbReference type="AlphaFoldDB" id="A0AAN9K8H7"/>